<proteinExistence type="predicted"/>
<evidence type="ECO:0000313" key="2">
    <source>
        <dbReference type="Proteomes" id="UP001243276"/>
    </source>
</evidence>
<evidence type="ECO:0000313" key="1">
    <source>
        <dbReference type="EMBL" id="WGH20800.1"/>
    </source>
</evidence>
<name>A0AAF0K0X8_9CAUD</name>
<protein>
    <submittedName>
        <fullName evidence="1">Uncharacterized protein</fullName>
    </submittedName>
</protein>
<accession>A0AAF0K0X8</accession>
<dbReference type="EMBL" id="OQ709208">
    <property type="protein sequence ID" value="WGH20800.1"/>
    <property type="molecule type" value="Genomic_DNA"/>
</dbReference>
<dbReference type="KEGG" id="vg:80560570"/>
<gene>
    <name evidence="1" type="primary">17</name>
</gene>
<dbReference type="GeneID" id="80560570"/>
<reference evidence="1" key="1">
    <citation type="submission" date="2023-03" db="EMBL/GenBank/DDBJ databases">
        <authorList>
            <person name="Adamson A.J."/>
            <person name="Baker B.A."/>
            <person name="Galadyk N."/>
            <person name="Joshi D.H."/>
            <person name="Kistler H.E."/>
            <person name="Roberts S.M."/>
            <person name="Saint K.A."/>
            <person name="Sunnen C.N."/>
            <person name="Garlena R.A."/>
            <person name="Russell D.A."/>
            <person name="Pope W.H."/>
            <person name="Jacobs-Sera D."/>
            <person name="Hatfull G.F."/>
        </authorList>
    </citation>
    <scope>NUCLEOTIDE SEQUENCE</scope>
</reference>
<sequence>MSAADELKVTKRIDPDRIGRVLKQNRDTMMAMAEEDPAKFRALIKQAEVDMKRCADASETLRLVAHQLTEVMITGYDVAITKRVRIE</sequence>
<dbReference type="RefSeq" id="YP_010842807.1">
    <property type="nucleotide sequence ID" value="NC_079146.1"/>
</dbReference>
<keyword evidence="2" id="KW-1185">Reference proteome</keyword>
<dbReference type="Proteomes" id="UP001243276">
    <property type="component" value="Segment"/>
</dbReference>
<organism evidence="1 2">
    <name type="scientific">Gordonia phage Commandaria</name>
    <dbReference type="NCBI Taxonomy" id="3038364"/>
    <lineage>
        <taxon>Viruses</taxon>
        <taxon>Duplodnaviria</taxon>
        <taxon>Heunggongvirae</taxon>
        <taxon>Uroviricota</taxon>
        <taxon>Caudoviricetes</taxon>
        <taxon>Zierdtviridae</taxon>
        <taxon>Emilbogenvirinae</taxon>
        <taxon>Commandariavirus</taxon>
        <taxon>Commandariavirus commandaria</taxon>
    </lineage>
</organism>